<dbReference type="InterPro" id="IPR016181">
    <property type="entry name" value="Acyl_CoA_acyltransferase"/>
</dbReference>
<dbReference type="InterPro" id="IPR000182">
    <property type="entry name" value="GNAT_dom"/>
</dbReference>
<dbReference type="STRING" id="7757.ENSPMAP00000011131"/>
<keyword evidence="1" id="KW-0808">Transferase</keyword>
<accession>S4S0Y9</accession>
<dbReference type="Gene3D" id="3.40.630.30">
    <property type="match status" value="1"/>
</dbReference>
<sequence length="229" mass="25664">APSFHIRPYEDKDFHRVRELFCQGIMGLARPLFYSTVSRLSNLLIMVAFLALIYICTSSLLAAIGGVMLVVLAIYYCCWFAYNSYVTAMLNSQMANIREYFVERPGSCFLVAETCCDEATGSGGGGEVVGTLALVPSTQDPSVCEMFRMVVDERYSRRGIASDLIDAVVQRAREHGYRLCKLTTTMVQRPAIALYKKKGFIITKEALTTNGHSLLMLLIKLIIYEMEYV</sequence>
<keyword evidence="2" id="KW-1133">Transmembrane helix</keyword>
<feature type="domain" description="N-acetyltransferase" evidence="3">
    <location>
        <begin position="80"/>
        <end position="221"/>
    </location>
</feature>
<dbReference type="AlphaFoldDB" id="S4S0Y9"/>
<dbReference type="SUPFAM" id="SSF55729">
    <property type="entry name" value="Acyl-CoA N-acyltransferases (Nat)"/>
    <property type="match status" value="1"/>
</dbReference>
<dbReference type="Ensembl" id="ENSPMAT00000011177.1">
    <property type="protein sequence ID" value="ENSPMAP00000011131.1"/>
    <property type="gene ID" value="ENSPMAG00000010150.1"/>
</dbReference>
<evidence type="ECO:0000313" key="4">
    <source>
        <dbReference type="Ensembl" id="ENSPMAP00000011131.1"/>
    </source>
</evidence>
<reference evidence="4" key="2">
    <citation type="submission" date="2025-09" db="UniProtKB">
        <authorList>
            <consortium name="Ensembl"/>
        </authorList>
    </citation>
    <scope>IDENTIFICATION</scope>
</reference>
<organism evidence="4">
    <name type="scientific">Petromyzon marinus</name>
    <name type="common">Sea lamprey</name>
    <dbReference type="NCBI Taxonomy" id="7757"/>
    <lineage>
        <taxon>Eukaryota</taxon>
        <taxon>Metazoa</taxon>
        <taxon>Chordata</taxon>
        <taxon>Craniata</taxon>
        <taxon>Vertebrata</taxon>
        <taxon>Cyclostomata</taxon>
        <taxon>Hyperoartia</taxon>
        <taxon>Petromyzontiformes</taxon>
        <taxon>Petromyzontidae</taxon>
        <taxon>Petromyzon</taxon>
    </lineage>
</organism>
<name>S4S0Y9_PETMA</name>
<dbReference type="GeneTree" id="ENSGT00950000182932"/>
<dbReference type="PANTHER" id="PTHR13947:SF37">
    <property type="entry name" value="LD18367P"/>
    <property type="match status" value="1"/>
</dbReference>
<dbReference type="PROSITE" id="PS51186">
    <property type="entry name" value="GNAT"/>
    <property type="match status" value="1"/>
</dbReference>
<reference evidence="4" key="1">
    <citation type="submission" date="2025-08" db="UniProtKB">
        <authorList>
            <consortium name="Ensembl"/>
        </authorList>
    </citation>
    <scope>IDENTIFICATION</scope>
</reference>
<evidence type="ECO:0000256" key="1">
    <source>
        <dbReference type="ARBA" id="ARBA00022679"/>
    </source>
</evidence>
<proteinExistence type="predicted"/>
<keyword evidence="2" id="KW-0812">Transmembrane</keyword>
<dbReference type="Pfam" id="PF00583">
    <property type="entry name" value="Acetyltransf_1"/>
    <property type="match status" value="1"/>
</dbReference>
<dbReference type="OMA" id="DFWILFY"/>
<dbReference type="InterPro" id="IPR050769">
    <property type="entry name" value="NAT_camello-type"/>
</dbReference>
<evidence type="ECO:0000259" key="3">
    <source>
        <dbReference type="PROSITE" id="PS51186"/>
    </source>
</evidence>
<keyword evidence="2" id="KW-0472">Membrane</keyword>
<dbReference type="PANTHER" id="PTHR13947">
    <property type="entry name" value="GNAT FAMILY N-ACETYLTRANSFERASE"/>
    <property type="match status" value="1"/>
</dbReference>
<feature type="transmembrane region" description="Helical" evidence="2">
    <location>
        <begin position="32"/>
        <end position="55"/>
    </location>
</feature>
<dbReference type="CDD" id="cd04301">
    <property type="entry name" value="NAT_SF"/>
    <property type="match status" value="1"/>
</dbReference>
<dbReference type="GO" id="GO:0008080">
    <property type="term" value="F:N-acetyltransferase activity"/>
    <property type="evidence" value="ECO:0007669"/>
    <property type="project" value="InterPro"/>
</dbReference>
<protein>
    <submittedName>
        <fullName evidence="4">Si:ch211-81n22.1</fullName>
    </submittedName>
</protein>
<feature type="transmembrane region" description="Helical" evidence="2">
    <location>
        <begin position="61"/>
        <end position="82"/>
    </location>
</feature>
<dbReference type="HOGENOM" id="CLU_013985_10_1_1"/>
<evidence type="ECO:0000256" key="2">
    <source>
        <dbReference type="SAM" id="Phobius"/>
    </source>
</evidence>